<dbReference type="STRING" id="1121863.GCA_000621185_00795"/>
<organism evidence="2 3">
    <name type="scientific">Franconibacter pulveris</name>
    <dbReference type="NCBI Taxonomy" id="435910"/>
    <lineage>
        <taxon>Bacteria</taxon>
        <taxon>Pseudomonadati</taxon>
        <taxon>Pseudomonadota</taxon>
        <taxon>Gammaproteobacteria</taxon>
        <taxon>Enterobacterales</taxon>
        <taxon>Enterobacteriaceae</taxon>
        <taxon>Franconibacter</taxon>
    </lineage>
</organism>
<dbReference type="NCBIfam" id="NF007338">
    <property type="entry name" value="PRK09831.1"/>
    <property type="match status" value="1"/>
</dbReference>
<reference evidence="2 3" key="1">
    <citation type="submission" date="2015-06" db="EMBL/GenBank/DDBJ databases">
        <title>Genome sequencing of Cronobacter sp. strain DJ34 isolated from petroleum contaminated sludge of Duliajan Oil Fields, Assam, India.</title>
        <authorList>
            <person name="Pal S."/>
            <person name="Banerjee T.D."/>
            <person name="Roy A."/>
            <person name="Sar P."/>
            <person name="Kazy S.K."/>
        </authorList>
    </citation>
    <scope>NUCLEOTIDE SEQUENCE [LARGE SCALE GENOMIC DNA]</scope>
    <source>
        <strain evidence="2 3">DJ34</strain>
    </source>
</reference>
<protein>
    <recommendedName>
        <fullName evidence="1">N-acetyltransferase domain-containing protein</fullName>
    </recommendedName>
</protein>
<dbReference type="PATRIC" id="fig|1656095.3.peg.436"/>
<dbReference type="PROSITE" id="PS51186">
    <property type="entry name" value="GNAT"/>
    <property type="match status" value="1"/>
</dbReference>
<dbReference type="AlphaFoldDB" id="A0A0J8VSH2"/>
<evidence type="ECO:0000259" key="1">
    <source>
        <dbReference type="PROSITE" id="PS51186"/>
    </source>
</evidence>
<accession>A0A0J8VSH2</accession>
<dbReference type="SUPFAM" id="SSF55729">
    <property type="entry name" value="Acyl-CoA N-acyltransferases (Nat)"/>
    <property type="match status" value="1"/>
</dbReference>
<dbReference type="OrthoDB" id="5355033at2"/>
<dbReference type="RefSeq" id="WP_024560161.1">
    <property type="nucleotide sequence ID" value="NZ_LFEJ01000003.1"/>
</dbReference>
<dbReference type="PANTHER" id="PTHR43451:SF1">
    <property type="entry name" value="ACETYLTRANSFERASE"/>
    <property type="match status" value="1"/>
</dbReference>
<dbReference type="GO" id="GO:0016747">
    <property type="term" value="F:acyltransferase activity, transferring groups other than amino-acyl groups"/>
    <property type="evidence" value="ECO:0007669"/>
    <property type="project" value="InterPro"/>
</dbReference>
<gene>
    <name evidence="2" type="ORF">ACH50_03245</name>
</gene>
<feature type="domain" description="N-acetyltransferase" evidence="1">
    <location>
        <begin position="4"/>
        <end position="155"/>
    </location>
</feature>
<dbReference type="InterPro" id="IPR052564">
    <property type="entry name" value="N-acetyltrans/Recomb-assoc"/>
</dbReference>
<dbReference type="CDD" id="cd04301">
    <property type="entry name" value="NAT_SF"/>
    <property type="match status" value="1"/>
</dbReference>
<dbReference type="Proteomes" id="UP000037315">
    <property type="component" value="Unassembled WGS sequence"/>
</dbReference>
<sequence length="157" mass="17841">MNHVTLRDYQPQDLPWLAQLFILSVTEVASRDYSPAQIRAWAQVDEACWRERLARARVFVACDGEKRLGFISLEHEGHIDLLFVHPQALRRGVAAALLARLEQAARQQRLTRLTTDASITARPFFAANGFSIEQVQTVALRGETFTNYRMVKTLSTT</sequence>
<proteinExistence type="predicted"/>
<comment type="caution">
    <text evidence="2">The sequence shown here is derived from an EMBL/GenBank/DDBJ whole genome shotgun (WGS) entry which is preliminary data.</text>
</comment>
<dbReference type="EMBL" id="LFEJ01000003">
    <property type="protein sequence ID" value="KMV36438.1"/>
    <property type="molecule type" value="Genomic_DNA"/>
</dbReference>
<evidence type="ECO:0000313" key="3">
    <source>
        <dbReference type="Proteomes" id="UP000037315"/>
    </source>
</evidence>
<name>A0A0J8VSH2_9ENTR</name>
<dbReference type="PANTHER" id="PTHR43451">
    <property type="entry name" value="ACETYLTRANSFERASE (GNAT) FAMILY PROTEIN"/>
    <property type="match status" value="1"/>
</dbReference>
<dbReference type="Pfam" id="PF13673">
    <property type="entry name" value="Acetyltransf_10"/>
    <property type="match status" value="1"/>
</dbReference>
<evidence type="ECO:0000313" key="2">
    <source>
        <dbReference type="EMBL" id="KMV36438.1"/>
    </source>
</evidence>
<keyword evidence="3" id="KW-1185">Reference proteome</keyword>
<dbReference type="InterPro" id="IPR016181">
    <property type="entry name" value="Acyl_CoA_acyltransferase"/>
</dbReference>
<dbReference type="Gene3D" id="3.40.630.30">
    <property type="match status" value="1"/>
</dbReference>
<dbReference type="InterPro" id="IPR000182">
    <property type="entry name" value="GNAT_dom"/>
</dbReference>